<dbReference type="Pfam" id="PF07524">
    <property type="entry name" value="Bromo_TP"/>
    <property type="match status" value="1"/>
</dbReference>
<dbReference type="CDD" id="cd00076">
    <property type="entry name" value="HFD_SF"/>
    <property type="match status" value="1"/>
</dbReference>
<dbReference type="InterPro" id="IPR006565">
    <property type="entry name" value="BTP"/>
</dbReference>
<evidence type="ECO:0000256" key="1">
    <source>
        <dbReference type="ARBA" id="ARBA00004123"/>
    </source>
</evidence>
<evidence type="ECO:0000256" key="3">
    <source>
        <dbReference type="ARBA" id="ARBA00017307"/>
    </source>
</evidence>
<evidence type="ECO:0000259" key="9">
    <source>
        <dbReference type="Pfam" id="PF10406"/>
    </source>
</evidence>
<protein>
    <recommendedName>
        <fullName evidence="3">Transcription initiation factor TFIID subunit 8</fullName>
    </recommendedName>
</protein>
<dbReference type="OrthoDB" id="2193813at2759"/>
<dbReference type="GO" id="GO:0006367">
    <property type="term" value="P:transcription initiation at RNA polymerase II promoter"/>
    <property type="evidence" value="ECO:0007669"/>
    <property type="project" value="TreeGrafter"/>
</dbReference>
<feature type="region of interest" description="Disordered" evidence="7">
    <location>
        <begin position="284"/>
        <end position="310"/>
    </location>
</feature>
<proteinExistence type="inferred from homology"/>
<dbReference type="Gene3D" id="1.10.20.10">
    <property type="entry name" value="Histone, subunit A"/>
    <property type="match status" value="1"/>
</dbReference>
<comment type="similarity">
    <text evidence="2">Belongs to the TAF8 family.</text>
</comment>
<dbReference type="InterPro" id="IPR037818">
    <property type="entry name" value="TAF8"/>
</dbReference>
<feature type="region of interest" description="Disordered" evidence="7">
    <location>
        <begin position="249"/>
        <end position="270"/>
    </location>
</feature>
<dbReference type="PANTHER" id="PTHR46469:SF1">
    <property type="entry name" value="TRANSCRIPTION INITIATION FACTOR TFIID SUBUNIT 8"/>
    <property type="match status" value="1"/>
</dbReference>
<dbReference type="Proteomes" id="UP000481861">
    <property type="component" value="Unassembled WGS sequence"/>
</dbReference>
<dbReference type="InterPro" id="IPR009072">
    <property type="entry name" value="Histone-fold"/>
</dbReference>
<dbReference type="EMBL" id="JAADJZ010000004">
    <property type="protein sequence ID" value="KAF2875628.1"/>
    <property type="molecule type" value="Genomic_DNA"/>
</dbReference>
<evidence type="ECO:0000256" key="4">
    <source>
        <dbReference type="ARBA" id="ARBA00023015"/>
    </source>
</evidence>
<name>A0A7C8IBW0_9PLEO</name>
<keyword evidence="6" id="KW-0539">Nucleus</keyword>
<organism evidence="10 11">
    <name type="scientific">Massariosphaeria phaeospora</name>
    <dbReference type="NCBI Taxonomy" id="100035"/>
    <lineage>
        <taxon>Eukaryota</taxon>
        <taxon>Fungi</taxon>
        <taxon>Dikarya</taxon>
        <taxon>Ascomycota</taxon>
        <taxon>Pezizomycotina</taxon>
        <taxon>Dothideomycetes</taxon>
        <taxon>Pleosporomycetidae</taxon>
        <taxon>Pleosporales</taxon>
        <taxon>Pleosporales incertae sedis</taxon>
        <taxon>Massariosphaeria</taxon>
    </lineage>
</organism>
<feature type="region of interest" description="Disordered" evidence="7">
    <location>
        <begin position="157"/>
        <end position="225"/>
    </location>
</feature>
<evidence type="ECO:0000256" key="6">
    <source>
        <dbReference type="ARBA" id="ARBA00023242"/>
    </source>
</evidence>
<dbReference type="InterPro" id="IPR019473">
    <property type="entry name" value="TFIID_su8_C"/>
</dbReference>
<feature type="domain" description="Transcription factor TFIID subunit 8 C-terminal" evidence="9">
    <location>
        <begin position="197"/>
        <end position="245"/>
    </location>
</feature>
<dbReference type="CDD" id="cd08049">
    <property type="entry name" value="TAF8"/>
    <property type="match status" value="1"/>
</dbReference>
<evidence type="ECO:0000313" key="11">
    <source>
        <dbReference type="Proteomes" id="UP000481861"/>
    </source>
</evidence>
<evidence type="ECO:0000256" key="7">
    <source>
        <dbReference type="SAM" id="MobiDB-lite"/>
    </source>
</evidence>
<comment type="subcellular location">
    <subcellularLocation>
        <location evidence="1">Nucleus</location>
    </subcellularLocation>
</comment>
<keyword evidence="4" id="KW-0805">Transcription regulation</keyword>
<comment type="caution">
    <text evidence="10">The sequence shown here is derived from an EMBL/GenBank/DDBJ whole genome shotgun (WGS) entry which is preliminary data.</text>
</comment>
<reference evidence="10 11" key="1">
    <citation type="submission" date="2020-01" db="EMBL/GenBank/DDBJ databases">
        <authorList>
            <consortium name="DOE Joint Genome Institute"/>
            <person name="Haridas S."/>
            <person name="Albert R."/>
            <person name="Binder M."/>
            <person name="Bloem J."/>
            <person name="Labutti K."/>
            <person name="Salamov A."/>
            <person name="Andreopoulos B."/>
            <person name="Baker S.E."/>
            <person name="Barry K."/>
            <person name="Bills G."/>
            <person name="Bluhm B.H."/>
            <person name="Cannon C."/>
            <person name="Castanera R."/>
            <person name="Culley D.E."/>
            <person name="Daum C."/>
            <person name="Ezra D."/>
            <person name="Gonzalez J.B."/>
            <person name="Henrissat B."/>
            <person name="Kuo A."/>
            <person name="Liang C."/>
            <person name="Lipzen A."/>
            <person name="Lutzoni F."/>
            <person name="Magnuson J."/>
            <person name="Mondo S."/>
            <person name="Nolan M."/>
            <person name="Ohm R."/>
            <person name="Pangilinan J."/>
            <person name="Park H.-J.H."/>
            <person name="Ramirez L."/>
            <person name="Alfaro M."/>
            <person name="Sun H."/>
            <person name="Tritt A."/>
            <person name="Yoshinaga Y."/>
            <person name="Zwiers L.-H.L."/>
            <person name="Turgeon B.G."/>
            <person name="Goodwin S.B."/>
            <person name="Spatafora J.W."/>
            <person name="Crous P.W."/>
            <person name="Grigoriev I.V."/>
        </authorList>
    </citation>
    <scope>NUCLEOTIDE SEQUENCE [LARGE SCALE GENOMIC DNA]</scope>
    <source>
        <strain evidence="10 11">CBS 611.86</strain>
    </source>
</reference>
<gene>
    <name evidence="10" type="ORF">BDV95DRAFT_484190</name>
</gene>
<dbReference type="GO" id="GO:0005669">
    <property type="term" value="C:transcription factor TFIID complex"/>
    <property type="evidence" value="ECO:0007669"/>
    <property type="project" value="InterPro"/>
</dbReference>
<sequence>MPGLVPASSAATFGAVAGMKRAFEAETVPAYGDAHPKKRRVVRSLHHRQPVDHVVEPIAAEFDATGVSKEFFDHQVRRSIALQCKVAGFDGARPEAMEQFVGLLDSYMTNITSLVRQSMTSARRTQPVAHDWIYALNSTGLTGSSLLESHLDTSELPPSLLQPAFAPAEPPEAPPPDIEGLLGPELSGKAEKQSRKHIPAHFPPFPSKHTWRSTPVYTERENDPRKIREKATEEGILAEQSLRKLMAARKAGIQKDRAGKRKKSKRIRESDKLWKEAMENVLEEEAEEEDKARQAAVDDDGFNKGPSMLLQLNPRTERKVDLEKSVYVNYDQKFWRKSARGV</sequence>
<keyword evidence="5" id="KW-0804">Transcription</keyword>
<keyword evidence="11" id="KW-1185">Reference proteome</keyword>
<dbReference type="AlphaFoldDB" id="A0A7C8IBW0"/>
<evidence type="ECO:0000259" key="8">
    <source>
        <dbReference type="Pfam" id="PF07524"/>
    </source>
</evidence>
<accession>A0A7C8IBW0</accession>
<evidence type="ECO:0000313" key="10">
    <source>
        <dbReference type="EMBL" id="KAF2875628.1"/>
    </source>
</evidence>
<dbReference type="Pfam" id="PF10406">
    <property type="entry name" value="TAF8_C"/>
    <property type="match status" value="1"/>
</dbReference>
<evidence type="ECO:0000256" key="2">
    <source>
        <dbReference type="ARBA" id="ARBA00008767"/>
    </source>
</evidence>
<dbReference type="GO" id="GO:0046982">
    <property type="term" value="F:protein heterodimerization activity"/>
    <property type="evidence" value="ECO:0007669"/>
    <property type="project" value="InterPro"/>
</dbReference>
<evidence type="ECO:0000256" key="5">
    <source>
        <dbReference type="ARBA" id="ARBA00023163"/>
    </source>
</evidence>
<feature type="compositionally biased region" description="Pro residues" evidence="7">
    <location>
        <begin position="168"/>
        <end position="177"/>
    </location>
</feature>
<feature type="domain" description="Bromodomain associated" evidence="8">
    <location>
        <begin position="74"/>
        <end position="141"/>
    </location>
</feature>
<dbReference type="PANTHER" id="PTHR46469">
    <property type="entry name" value="TRANSCRIPTION INITIATION FACTOR TFIID SUBUNIT 8"/>
    <property type="match status" value="1"/>
</dbReference>